<proteinExistence type="predicted"/>
<organism evidence="4 5">
    <name type="scientific">Peptostreptococcus russellii</name>
    <dbReference type="NCBI Taxonomy" id="215200"/>
    <lineage>
        <taxon>Bacteria</taxon>
        <taxon>Bacillati</taxon>
        <taxon>Bacillota</taxon>
        <taxon>Clostridia</taxon>
        <taxon>Peptostreptococcales</taxon>
        <taxon>Peptostreptococcaceae</taxon>
        <taxon>Peptostreptococcus</taxon>
    </lineage>
</organism>
<dbReference type="Proteomes" id="UP000199512">
    <property type="component" value="Unassembled WGS sequence"/>
</dbReference>
<evidence type="ECO:0000256" key="1">
    <source>
        <dbReference type="ARBA" id="ARBA00001965"/>
    </source>
</evidence>
<dbReference type="PROSITE" id="PS50903">
    <property type="entry name" value="RUBREDOXIN_LIKE"/>
    <property type="match status" value="1"/>
</dbReference>
<feature type="domain" description="Rubredoxin-like" evidence="3">
    <location>
        <begin position="1"/>
        <end position="35"/>
    </location>
</feature>
<comment type="cofactor">
    <cofactor evidence="1">
        <name>Fe(3+)</name>
        <dbReference type="ChEBI" id="CHEBI:29034"/>
    </cofactor>
</comment>
<evidence type="ECO:0000259" key="3">
    <source>
        <dbReference type="PROSITE" id="PS50903"/>
    </source>
</evidence>
<dbReference type="RefSeq" id="WP_091975636.1">
    <property type="nucleotide sequence ID" value="NZ_CAUWDX010000043.1"/>
</dbReference>
<protein>
    <submittedName>
        <fullName evidence="4">Rubredoxin</fullName>
    </submittedName>
</protein>
<evidence type="ECO:0000313" key="5">
    <source>
        <dbReference type="Proteomes" id="UP000199512"/>
    </source>
</evidence>
<accession>A0A1H8IHT8</accession>
<keyword evidence="2" id="KW-0175">Coiled coil</keyword>
<evidence type="ECO:0000256" key="2">
    <source>
        <dbReference type="SAM" id="Coils"/>
    </source>
</evidence>
<name>A0A1H8IHT8_9FIRM</name>
<keyword evidence="5" id="KW-1185">Reference proteome</keyword>
<dbReference type="STRING" id="215200.SAMN05216454_10824"/>
<feature type="coiled-coil region" evidence="2">
    <location>
        <begin position="116"/>
        <end position="143"/>
    </location>
</feature>
<dbReference type="Gene3D" id="2.20.28.10">
    <property type="match status" value="1"/>
</dbReference>
<dbReference type="GO" id="GO:0005506">
    <property type="term" value="F:iron ion binding"/>
    <property type="evidence" value="ECO:0007669"/>
    <property type="project" value="InterPro"/>
</dbReference>
<sequence>MKRFKCKECGYIHIGDEAPTTCPVCGFDAEVFYEMEDSSSSENSGYIEMLDDAGNNTVKLLRQKFDYLTELAAVSLSMSKQAKEESKEESEIFSEVARNLLDESSVAAMMLGEFLEFNTESNKENLERKIEKAIEKNTEMIKSFEEDGIDEHIATLEKENNRYIEILEKLK</sequence>
<dbReference type="OrthoDB" id="9805587at2"/>
<dbReference type="InterPro" id="IPR024934">
    <property type="entry name" value="Rubredoxin-like_dom"/>
</dbReference>
<evidence type="ECO:0000313" key="4">
    <source>
        <dbReference type="EMBL" id="SEN67931.1"/>
    </source>
</evidence>
<reference evidence="4 5" key="1">
    <citation type="submission" date="2016-10" db="EMBL/GenBank/DDBJ databases">
        <authorList>
            <person name="de Groot N.N."/>
        </authorList>
    </citation>
    <scope>NUCLEOTIDE SEQUENCE [LARGE SCALE GENOMIC DNA]</scope>
    <source>
        <strain evidence="4 5">Calf135</strain>
    </source>
</reference>
<dbReference type="SUPFAM" id="SSF57802">
    <property type="entry name" value="Rubredoxin-like"/>
    <property type="match status" value="1"/>
</dbReference>
<dbReference type="InterPro" id="IPR048574">
    <property type="entry name" value="RUBY_RBDX"/>
</dbReference>
<dbReference type="AlphaFoldDB" id="A0A1H8IHT8"/>
<dbReference type="Pfam" id="PF21349">
    <property type="entry name" value="RUBY_RBDX"/>
    <property type="match status" value="1"/>
</dbReference>
<dbReference type="EMBL" id="FODF01000008">
    <property type="protein sequence ID" value="SEN67931.1"/>
    <property type="molecule type" value="Genomic_DNA"/>
</dbReference>
<gene>
    <name evidence="4" type="ORF">SAMN05216454_10824</name>
</gene>